<dbReference type="SUPFAM" id="SSF54928">
    <property type="entry name" value="RNA-binding domain, RBD"/>
    <property type="match status" value="1"/>
</dbReference>
<dbReference type="InterPro" id="IPR000504">
    <property type="entry name" value="RRM_dom"/>
</dbReference>
<dbReference type="AlphaFoldDB" id="A0A6C0KKZ0"/>
<dbReference type="CDD" id="cd00590">
    <property type="entry name" value="RRM_SF"/>
    <property type="match status" value="1"/>
</dbReference>
<sequence length="208" mass="23810">MTSFAPHLFVRNISKNVTKDSLWAVFSNLGFGVIDNIVVKPRSEKNNAIVYFQQWDMDETTLTRNMLREGRALSITHEEDGSVWKVSAYDEMRCGSVRSFPDILPQNVTDNRSERQRNSGFADDLLDDLRRNLFPLDNITNAPMKATQSTSLLSDQELDDIVMNMIPLFLEEPVPPVENNNNVLKPFAIDYGDVRIPPKRRVIKPLKK</sequence>
<evidence type="ECO:0000259" key="1">
    <source>
        <dbReference type="PROSITE" id="PS50102"/>
    </source>
</evidence>
<protein>
    <recommendedName>
        <fullName evidence="1">RRM domain-containing protein</fullName>
    </recommendedName>
</protein>
<name>A0A6C0KKZ0_9ZZZZ</name>
<dbReference type="GO" id="GO:0003723">
    <property type="term" value="F:RNA binding"/>
    <property type="evidence" value="ECO:0007669"/>
    <property type="project" value="InterPro"/>
</dbReference>
<organism evidence="2">
    <name type="scientific">viral metagenome</name>
    <dbReference type="NCBI Taxonomy" id="1070528"/>
    <lineage>
        <taxon>unclassified sequences</taxon>
        <taxon>metagenomes</taxon>
        <taxon>organismal metagenomes</taxon>
    </lineage>
</organism>
<evidence type="ECO:0000313" key="2">
    <source>
        <dbReference type="EMBL" id="QHU17360.1"/>
    </source>
</evidence>
<dbReference type="PROSITE" id="PS50102">
    <property type="entry name" value="RRM"/>
    <property type="match status" value="1"/>
</dbReference>
<dbReference type="InterPro" id="IPR035979">
    <property type="entry name" value="RBD_domain_sf"/>
</dbReference>
<feature type="domain" description="RRM" evidence="1">
    <location>
        <begin position="6"/>
        <end position="80"/>
    </location>
</feature>
<dbReference type="Pfam" id="PF00076">
    <property type="entry name" value="RRM_1"/>
    <property type="match status" value="1"/>
</dbReference>
<dbReference type="InterPro" id="IPR012677">
    <property type="entry name" value="Nucleotide-bd_a/b_plait_sf"/>
</dbReference>
<reference evidence="2" key="1">
    <citation type="journal article" date="2020" name="Nature">
        <title>Giant virus diversity and host interactions through global metagenomics.</title>
        <authorList>
            <person name="Schulz F."/>
            <person name="Roux S."/>
            <person name="Paez-Espino D."/>
            <person name="Jungbluth S."/>
            <person name="Walsh D.A."/>
            <person name="Denef V.J."/>
            <person name="McMahon K.D."/>
            <person name="Konstantinidis K.T."/>
            <person name="Eloe-Fadrosh E.A."/>
            <person name="Kyrpides N.C."/>
            <person name="Woyke T."/>
        </authorList>
    </citation>
    <scope>NUCLEOTIDE SEQUENCE</scope>
    <source>
        <strain evidence="2">GVMAG-S-3300012000-57</strain>
    </source>
</reference>
<proteinExistence type="predicted"/>
<dbReference type="Gene3D" id="3.30.70.330">
    <property type="match status" value="1"/>
</dbReference>
<dbReference type="EMBL" id="MN740902">
    <property type="protein sequence ID" value="QHU17360.1"/>
    <property type="molecule type" value="Genomic_DNA"/>
</dbReference>
<accession>A0A6C0KKZ0</accession>